<dbReference type="Gene3D" id="3.40.1080.10">
    <property type="entry name" value="Glutaconate Coenzyme A-transferase"/>
    <property type="match status" value="1"/>
</dbReference>
<dbReference type="Proteomes" id="UP000278733">
    <property type="component" value="Chromosome"/>
</dbReference>
<dbReference type="GO" id="GO:0006084">
    <property type="term" value="P:acetyl-CoA metabolic process"/>
    <property type="evidence" value="ECO:0007669"/>
    <property type="project" value="InterPro"/>
</dbReference>
<dbReference type="GO" id="GO:0009346">
    <property type="term" value="C:ATP-independent citrate lyase complex"/>
    <property type="evidence" value="ECO:0007669"/>
    <property type="project" value="InterPro"/>
</dbReference>
<accession>A0A448MRB8</accession>
<sequence>MTKIYSSGLRGELAEQISRGLLDEPVNIHSHGGRVHLVKSGELHIDVAF</sequence>
<dbReference type="GO" id="GO:0008815">
    <property type="term" value="F:citrate (pro-3S)-lyase activity"/>
    <property type="evidence" value="ECO:0007669"/>
    <property type="project" value="UniProtKB-EC"/>
</dbReference>
<evidence type="ECO:0000313" key="2">
    <source>
        <dbReference type="Proteomes" id="UP000278733"/>
    </source>
</evidence>
<dbReference type="GO" id="GO:0008814">
    <property type="term" value="F:citrate CoA-transferase activity"/>
    <property type="evidence" value="ECO:0007669"/>
    <property type="project" value="InterPro"/>
</dbReference>
<dbReference type="PANTHER" id="PTHR40596">
    <property type="entry name" value="CITRATE LYASE ALPHA CHAIN"/>
    <property type="match status" value="1"/>
</dbReference>
<reference evidence="1 2" key="1">
    <citation type="submission" date="2018-12" db="EMBL/GenBank/DDBJ databases">
        <authorList>
            <consortium name="Pathogen Informatics"/>
        </authorList>
    </citation>
    <scope>NUCLEOTIDE SEQUENCE [LARGE SCALE GENOMIC DNA]</scope>
    <source>
        <strain evidence="1 2">NCTC8284</strain>
    </source>
</reference>
<keyword evidence="1" id="KW-0456">Lyase</keyword>
<organism evidence="1 2">
    <name type="scientific">Rodentibacter pneumotropicus</name>
    <dbReference type="NCBI Taxonomy" id="758"/>
    <lineage>
        <taxon>Bacteria</taxon>
        <taxon>Pseudomonadati</taxon>
        <taxon>Pseudomonadota</taxon>
        <taxon>Gammaproteobacteria</taxon>
        <taxon>Pasteurellales</taxon>
        <taxon>Pasteurellaceae</taxon>
        <taxon>Rodentibacter</taxon>
    </lineage>
</organism>
<dbReference type="PANTHER" id="PTHR40596:SF1">
    <property type="entry name" value="CITRATE LYASE ALPHA CHAIN"/>
    <property type="match status" value="1"/>
</dbReference>
<proteinExistence type="predicted"/>
<dbReference type="AlphaFoldDB" id="A0A448MRB8"/>
<dbReference type="InterPro" id="IPR037171">
    <property type="entry name" value="NagB/RpiA_transferase-like"/>
</dbReference>
<dbReference type="KEGG" id="rpne:NCTC8284_02877"/>
<dbReference type="GO" id="GO:0005737">
    <property type="term" value="C:cytoplasm"/>
    <property type="evidence" value="ECO:0007669"/>
    <property type="project" value="InterPro"/>
</dbReference>
<protein>
    <submittedName>
        <fullName evidence="1">Citrate lyase alpha chain</fullName>
        <ecNumber evidence="1">4.1.3.6</ecNumber>
    </submittedName>
</protein>
<dbReference type="InterPro" id="IPR006472">
    <property type="entry name" value="Citrate_lyase_asu"/>
</dbReference>
<gene>
    <name evidence="1" type="primary">citF_2</name>
    <name evidence="1" type="ORF">NCTC8284_02877</name>
</gene>
<name>A0A448MRB8_9PAST</name>
<dbReference type="EC" id="4.1.3.6" evidence="1"/>
<evidence type="ECO:0000313" key="1">
    <source>
        <dbReference type="EMBL" id="VEH67680.1"/>
    </source>
</evidence>
<dbReference type="Pfam" id="PF04223">
    <property type="entry name" value="CitF"/>
    <property type="match status" value="1"/>
</dbReference>
<dbReference type="EMBL" id="LR134405">
    <property type="protein sequence ID" value="VEH67680.1"/>
    <property type="molecule type" value="Genomic_DNA"/>
</dbReference>
<dbReference type="SUPFAM" id="SSF100950">
    <property type="entry name" value="NagB/RpiA/CoA transferase-like"/>
    <property type="match status" value="1"/>
</dbReference>